<feature type="transmembrane region" description="Helical" evidence="1">
    <location>
        <begin position="98"/>
        <end position="118"/>
    </location>
</feature>
<comment type="caution">
    <text evidence="2">The sequence shown here is derived from an EMBL/GenBank/DDBJ whole genome shotgun (WGS) entry which is preliminary data.</text>
</comment>
<dbReference type="Proteomes" id="UP000231501">
    <property type="component" value="Unassembled WGS sequence"/>
</dbReference>
<feature type="transmembrane region" description="Helical" evidence="1">
    <location>
        <begin position="31"/>
        <end position="49"/>
    </location>
</feature>
<keyword evidence="1" id="KW-0472">Membrane</keyword>
<keyword evidence="3" id="KW-1185">Reference proteome</keyword>
<reference evidence="2 3" key="1">
    <citation type="submission" date="2017-11" db="EMBL/GenBank/DDBJ databases">
        <title>Draft genome sequence of Mitsuaria sp. HWN-4.</title>
        <authorList>
            <person name="Gundlapally S.R."/>
        </authorList>
    </citation>
    <scope>NUCLEOTIDE SEQUENCE [LARGE SCALE GENOMIC DNA]</scope>
    <source>
        <strain evidence="2 3">HWN-4</strain>
    </source>
</reference>
<keyword evidence="1" id="KW-0812">Transmembrane</keyword>
<accession>A0A2G9CEI8</accession>
<dbReference type="AlphaFoldDB" id="A0A2G9CEI8"/>
<name>A0A2G9CEI8_9BURK</name>
<dbReference type="EMBL" id="PEOG01000007">
    <property type="protein sequence ID" value="PIM54785.1"/>
    <property type="molecule type" value="Genomic_DNA"/>
</dbReference>
<evidence type="ECO:0000256" key="1">
    <source>
        <dbReference type="SAM" id="Phobius"/>
    </source>
</evidence>
<sequence>MRATANLLAIAGFTRLLLVLPTCCGSWSHPTLAVAVLGAALAAGCIRLVTIRFLLDVTRRTDPFVSRLKITGLGLAAGAIGAEALWAIPAYVPRSGPFLQAVAIIWAACCAAMIWRYWRRGPSSRGP</sequence>
<feature type="transmembrane region" description="Helical" evidence="1">
    <location>
        <begin position="70"/>
        <end position="92"/>
    </location>
</feature>
<proteinExistence type="predicted"/>
<gene>
    <name evidence="2" type="ORF">CS062_02550</name>
</gene>
<organism evidence="2 3">
    <name type="scientific">Roseateles chitinivorans</name>
    <dbReference type="NCBI Taxonomy" id="2917965"/>
    <lineage>
        <taxon>Bacteria</taxon>
        <taxon>Pseudomonadati</taxon>
        <taxon>Pseudomonadota</taxon>
        <taxon>Betaproteobacteria</taxon>
        <taxon>Burkholderiales</taxon>
        <taxon>Sphaerotilaceae</taxon>
        <taxon>Roseateles</taxon>
    </lineage>
</organism>
<protein>
    <submittedName>
        <fullName evidence="2">Uncharacterized protein</fullName>
    </submittedName>
</protein>
<evidence type="ECO:0000313" key="3">
    <source>
        <dbReference type="Proteomes" id="UP000231501"/>
    </source>
</evidence>
<evidence type="ECO:0000313" key="2">
    <source>
        <dbReference type="EMBL" id="PIM54785.1"/>
    </source>
</evidence>
<keyword evidence="1" id="KW-1133">Transmembrane helix</keyword>